<name>A0A0A9XXB9_LYGHE</name>
<gene>
    <name evidence="2" type="ORF">CM83_84382</name>
    <name evidence="3" type="ORF">CM83_84383</name>
</gene>
<reference evidence="3" key="1">
    <citation type="journal article" date="2014" name="PLoS ONE">
        <title>Transcriptome-Based Identification of ABC Transporters in the Western Tarnished Plant Bug Lygus hesperus.</title>
        <authorList>
            <person name="Hull J.J."/>
            <person name="Chaney K."/>
            <person name="Geib S.M."/>
            <person name="Fabrick J.A."/>
            <person name="Brent C.S."/>
            <person name="Walsh D."/>
            <person name="Lavine L.C."/>
        </authorList>
    </citation>
    <scope>NUCLEOTIDE SEQUENCE</scope>
</reference>
<protein>
    <submittedName>
        <fullName evidence="3">Uncharacterized protein</fullName>
    </submittedName>
</protein>
<accession>A0A0A9XXB9</accession>
<dbReference type="AlphaFoldDB" id="A0A0A9XXB9"/>
<evidence type="ECO:0000313" key="3">
    <source>
        <dbReference type="EMBL" id="JAG23508.1"/>
    </source>
</evidence>
<dbReference type="EMBL" id="GBHO01020096">
    <property type="protein sequence ID" value="JAG23508.1"/>
    <property type="molecule type" value="Transcribed_RNA"/>
</dbReference>
<feature type="coiled-coil region" evidence="1">
    <location>
        <begin position="35"/>
        <end position="118"/>
    </location>
</feature>
<reference evidence="3" key="2">
    <citation type="submission" date="2014-07" db="EMBL/GenBank/DDBJ databases">
        <authorList>
            <person name="Hull J."/>
        </authorList>
    </citation>
    <scope>NUCLEOTIDE SEQUENCE</scope>
</reference>
<feature type="coiled-coil region" evidence="1">
    <location>
        <begin position="159"/>
        <end position="221"/>
    </location>
</feature>
<feature type="coiled-coil region" evidence="1">
    <location>
        <begin position="299"/>
        <end position="361"/>
    </location>
</feature>
<evidence type="ECO:0000313" key="2">
    <source>
        <dbReference type="EMBL" id="JAG23507.1"/>
    </source>
</evidence>
<dbReference type="EMBL" id="GBHO01020097">
    <property type="protein sequence ID" value="JAG23507.1"/>
    <property type="molecule type" value="Transcribed_RNA"/>
</dbReference>
<proteinExistence type="predicted"/>
<sequence length="441" mass="51484">GKFAEMGEAKFKENLDLTEELAMCRASCLEKKINTVDLQNNVEELKIRLTQLTNQCRKLEIVQNEANKTIHVLSQRLFESESEVERLNDTTEELCLRKDALEEKVKSVVNENSLLKMKVNELQHSLVRDVKEVETLLISKVESYRRIALEETQKFKVELDEKQRAVQMLMEQVEFYRAKSSESVEIINVCQNRIDNYKMEIKELTKQFEVSQDHLVKLNTELEIKDNLVVKLNSECEHLKMELGGAKNLSASLAKENSELTKNIKEMTETIIEKDLKLEATLQEFEECKSSNEKLTTRVVTLMEDLLNKEAQCENLTQDVELKNLTMAQVSEEYEKMKKIYKEECRRVEELNRDNKKYIGESWFLTIWCRSSKANGTKQSYILTNLINSQQEEIAELKQMKDGRFEEEKEIYQIKLQNKFCTPTEFGGVHSGTRNFPSKQE</sequence>
<feature type="non-terminal residue" evidence="3">
    <location>
        <position position="1"/>
    </location>
</feature>
<keyword evidence="1" id="KW-0175">Coiled coil</keyword>
<evidence type="ECO:0000256" key="1">
    <source>
        <dbReference type="SAM" id="Coils"/>
    </source>
</evidence>
<organism evidence="3">
    <name type="scientific">Lygus hesperus</name>
    <name type="common">Western plant bug</name>
    <dbReference type="NCBI Taxonomy" id="30085"/>
    <lineage>
        <taxon>Eukaryota</taxon>
        <taxon>Metazoa</taxon>
        <taxon>Ecdysozoa</taxon>
        <taxon>Arthropoda</taxon>
        <taxon>Hexapoda</taxon>
        <taxon>Insecta</taxon>
        <taxon>Pterygota</taxon>
        <taxon>Neoptera</taxon>
        <taxon>Paraneoptera</taxon>
        <taxon>Hemiptera</taxon>
        <taxon>Heteroptera</taxon>
        <taxon>Panheteroptera</taxon>
        <taxon>Cimicomorpha</taxon>
        <taxon>Miridae</taxon>
        <taxon>Mirini</taxon>
        <taxon>Lygus</taxon>
    </lineage>
</organism>